<sequence>MVTTKTSSNNPSPPLNTSRNSPPLPIPPPPSNTNHQPPIQPPPDILHDLIAAIRALSARVSAVSIHPQQPLNIDDNPESSHRGTTRVCTTSYARGRPRGWHAQDEEDNSRSFQFPRQLHTKIDFPRFERGDPRGWVLKAEKYFRYFQISNEMKVEVTARHIEGDTLDLYAWINGEDEILLWEDLIKAFQGNYGPP</sequence>
<feature type="compositionally biased region" description="Low complexity" evidence="1">
    <location>
        <begin position="1"/>
        <end position="21"/>
    </location>
</feature>
<organism evidence="2 3">
    <name type="scientific">Lithospermum erythrorhizon</name>
    <name type="common">Purple gromwell</name>
    <name type="synonym">Lithospermum officinale var. erythrorhizon</name>
    <dbReference type="NCBI Taxonomy" id="34254"/>
    <lineage>
        <taxon>Eukaryota</taxon>
        <taxon>Viridiplantae</taxon>
        <taxon>Streptophyta</taxon>
        <taxon>Embryophyta</taxon>
        <taxon>Tracheophyta</taxon>
        <taxon>Spermatophyta</taxon>
        <taxon>Magnoliopsida</taxon>
        <taxon>eudicotyledons</taxon>
        <taxon>Gunneridae</taxon>
        <taxon>Pentapetalae</taxon>
        <taxon>asterids</taxon>
        <taxon>lamiids</taxon>
        <taxon>Boraginales</taxon>
        <taxon>Boraginaceae</taxon>
        <taxon>Boraginoideae</taxon>
        <taxon>Lithospermeae</taxon>
        <taxon>Lithospermum</taxon>
    </lineage>
</organism>
<evidence type="ECO:0000256" key="1">
    <source>
        <dbReference type="SAM" id="MobiDB-lite"/>
    </source>
</evidence>
<keyword evidence="3" id="KW-1185">Reference proteome</keyword>
<feature type="region of interest" description="Disordered" evidence="1">
    <location>
        <begin position="1"/>
        <end position="44"/>
    </location>
</feature>
<dbReference type="AlphaFoldDB" id="A0AAV3Q2W0"/>
<protein>
    <submittedName>
        <fullName evidence="2">Uncharacterized protein</fullName>
    </submittedName>
</protein>
<name>A0AAV3Q2W0_LITER</name>
<comment type="caution">
    <text evidence="2">The sequence shown here is derived from an EMBL/GenBank/DDBJ whole genome shotgun (WGS) entry which is preliminary data.</text>
</comment>
<dbReference type="EMBL" id="BAABME010002984">
    <property type="protein sequence ID" value="GAA0156935.1"/>
    <property type="molecule type" value="Genomic_DNA"/>
</dbReference>
<evidence type="ECO:0000313" key="2">
    <source>
        <dbReference type="EMBL" id="GAA0156935.1"/>
    </source>
</evidence>
<evidence type="ECO:0000313" key="3">
    <source>
        <dbReference type="Proteomes" id="UP001454036"/>
    </source>
</evidence>
<accession>A0AAV3Q2W0</accession>
<feature type="compositionally biased region" description="Pro residues" evidence="1">
    <location>
        <begin position="22"/>
        <end position="31"/>
    </location>
</feature>
<proteinExistence type="predicted"/>
<reference evidence="2 3" key="1">
    <citation type="submission" date="2024-01" db="EMBL/GenBank/DDBJ databases">
        <title>The complete chloroplast genome sequence of Lithospermum erythrorhizon: insights into the phylogenetic relationship among Boraginaceae species and the maternal lineages of purple gromwells.</title>
        <authorList>
            <person name="Okada T."/>
            <person name="Watanabe K."/>
        </authorList>
    </citation>
    <scope>NUCLEOTIDE SEQUENCE [LARGE SCALE GENOMIC DNA]</scope>
</reference>
<feature type="region of interest" description="Disordered" evidence="1">
    <location>
        <begin position="68"/>
        <end position="87"/>
    </location>
</feature>
<gene>
    <name evidence="2" type="ORF">LIER_14309</name>
</gene>
<dbReference type="Proteomes" id="UP001454036">
    <property type="component" value="Unassembled WGS sequence"/>
</dbReference>